<dbReference type="Proteomes" id="UP000677244">
    <property type="component" value="Unassembled WGS sequence"/>
</dbReference>
<keyword evidence="2" id="KW-1185">Reference proteome</keyword>
<name>A0ABS3YL92_9BACT</name>
<comment type="caution">
    <text evidence="1">The sequence shown here is derived from an EMBL/GenBank/DDBJ whole genome shotgun (WGS) entry which is preliminary data.</text>
</comment>
<dbReference type="Gene3D" id="1.20.5.320">
    <property type="entry name" value="6-Phosphogluconate Dehydrogenase, domain 3"/>
    <property type="match status" value="1"/>
</dbReference>
<dbReference type="RefSeq" id="WP_209136747.1">
    <property type="nucleotide sequence ID" value="NZ_JAGHKO010000001.1"/>
</dbReference>
<proteinExistence type="predicted"/>
<sequence>MMFHSVNSKPIICKALITSLILLVIFSCKKGDTGPQGPAGPTGAQGPVGSPNVTYSEWFTPPAYTATTIFGIKNFDYTRSTPAITQAIIDSGMVLTYGKMSGYSTTIWPAGQVGQLPISLTYVQGGTQTDTWSAYDSVGKLRINFTNSVNYYSSISVAHSFRYIIIPGGAKVSGGGRHADYHSMSYGDVCDLLNIPR</sequence>
<organism evidence="1 2">
    <name type="scientific">Niastella soli</name>
    <dbReference type="NCBI Taxonomy" id="2821487"/>
    <lineage>
        <taxon>Bacteria</taxon>
        <taxon>Pseudomonadati</taxon>
        <taxon>Bacteroidota</taxon>
        <taxon>Chitinophagia</taxon>
        <taxon>Chitinophagales</taxon>
        <taxon>Chitinophagaceae</taxon>
        <taxon>Niastella</taxon>
    </lineage>
</organism>
<evidence type="ECO:0000313" key="1">
    <source>
        <dbReference type="EMBL" id="MBO9198663.1"/>
    </source>
</evidence>
<gene>
    <name evidence="1" type="ORF">J7I42_00220</name>
</gene>
<dbReference type="EMBL" id="JAGHKO010000001">
    <property type="protein sequence ID" value="MBO9198663.1"/>
    <property type="molecule type" value="Genomic_DNA"/>
</dbReference>
<protein>
    <submittedName>
        <fullName evidence="1">Collagen-like protein</fullName>
    </submittedName>
</protein>
<reference evidence="1 2" key="1">
    <citation type="submission" date="2021-03" db="EMBL/GenBank/DDBJ databases">
        <title>Assistant Professor.</title>
        <authorList>
            <person name="Huq M.A."/>
        </authorList>
    </citation>
    <scope>NUCLEOTIDE SEQUENCE [LARGE SCALE GENOMIC DNA]</scope>
    <source>
        <strain evidence="1 2">MAH-29</strain>
    </source>
</reference>
<evidence type="ECO:0000313" key="2">
    <source>
        <dbReference type="Proteomes" id="UP000677244"/>
    </source>
</evidence>
<accession>A0ABS3YL92</accession>